<dbReference type="RefSeq" id="WP_074923638.1">
    <property type="nucleotide sequence ID" value="NZ_CP141274.1"/>
</dbReference>
<dbReference type="GO" id="GO:0006631">
    <property type="term" value="P:fatty acid metabolic process"/>
    <property type="evidence" value="ECO:0007669"/>
    <property type="project" value="TreeGrafter"/>
</dbReference>
<feature type="domain" description="AMP-dependent synthetase/ligase" evidence="3">
    <location>
        <begin position="6"/>
        <end position="352"/>
    </location>
</feature>
<dbReference type="Pfam" id="PF13193">
    <property type="entry name" value="AMP-binding_C"/>
    <property type="match status" value="1"/>
</dbReference>
<evidence type="ECO:0000313" key="6">
    <source>
        <dbReference type="Proteomes" id="UP000183417"/>
    </source>
</evidence>
<dbReference type="Proteomes" id="UP000183417">
    <property type="component" value="Unassembled WGS sequence"/>
</dbReference>
<evidence type="ECO:0000256" key="1">
    <source>
        <dbReference type="ARBA" id="ARBA00006432"/>
    </source>
</evidence>
<keyword evidence="2" id="KW-0436">Ligase</keyword>
<dbReference type="Pfam" id="PF00501">
    <property type="entry name" value="AMP-binding"/>
    <property type="match status" value="1"/>
</dbReference>
<name>A0A1H3TPK7_9BURK</name>
<dbReference type="GeneID" id="94692997"/>
<dbReference type="PANTHER" id="PTHR43201:SF5">
    <property type="entry name" value="MEDIUM-CHAIN ACYL-COA LIGASE ACSF2, MITOCHONDRIAL"/>
    <property type="match status" value="1"/>
</dbReference>
<accession>A0A1H3TPK7</accession>
<dbReference type="InterPro" id="IPR020845">
    <property type="entry name" value="AMP-binding_CS"/>
</dbReference>
<dbReference type="PROSITE" id="PS00455">
    <property type="entry name" value="AMP_BINDING"/>
    <property type="match status" value="1"/>
</dbReference>
<evidence type="ECO:0000259" key="4">
    <source>
        <dbReference type="Pfam" id="PF13193"/>
    </source>
</evidence>
<comment type="similarity">
    <text evidence="1">Belongs to the ATP-dependent AMP-binding enzyme family.</text>
</comment>
<feature type="domain" description="AMP-binding enzyme C-terminal" evidence="4">
    <location>
        <begin position="409"/>
        <end position="483"/>
    </location>
</feature>
<dbReference type="SUPFAM" id="SSF56801">
    <property type="entry name" value="Acetyl-CoA synthetase-like"/>
    <property type="match status" value="1"/>
</dbReference>
<sequence length="501" mass="55513">MSTAATPHSTLVFEQRTLTGAAQQQRGRQLAQGLRSLGLAEGDVLAVFLRNGIEYADVVHACRIAGIYYCPINWHFTATEIDYILADSGARALITSQDLLDGLKGELYADLPRRVAHAREPEQDYETWLAAQAPYDGPLVAPRGHMAYTSGTTGRPKGVLRKAFPVEELPRRLAVNQALIATAYGLQPGARTLLTAPIYHSAPSLYFQNALMLSELVVLEQRFDPERFLQLVQEHRIDTAYMVPIMYVRLLRLPREVRERYDISSLRFIASTGSPCAPEVKKAMIEWMGPIINETYASSESGLVTFIGSADALTHPGSAGLPLQDAEVRILDRQGQALPTGEVGLIYVRQPAYADFTYKGNEEARRKMDQGGLITLGDMGYLDEEGFLYVCDRDSDMVISGGVNIYPAEIENELLKHPGIADCAVIGVPDAEYGERLLALVEPGQSGTLPEAELKEWLRGRLAAYKLPRSFVFQRLPRDDNGKIAKRKLRDAHWGATQRKI</sequence>
<dbReference type="AlphaFoldDB" id="A0A1H3TPK7"/>
<reference evidence="5 6" key="1">
    <citation type="submission" date="2016-10" db="EMBL/GenBank/DDBJ databases">
        <authorList>
            <person name="de Groot N.N."/>
        </authorList>
    </citation>
    <scope>NUCLEOTIDE SEQUENCE [LARGE SCALE GENOMIC DNA]</scope>
    <source>
        <strain evidence="5 6">LMG 24775</strain>
    </source>
</reference>
<dbReference type="InterPro" id="IPR042099">
    <property type="entry name" value="ANL_N_sf"/>
</dbReference>
<dbReference type="EMBL" id="FNPE01000030">
    <property type="protein sequence ID" value="SDZ51269.1"/>
    <property type="molecule type" value="Genomic_DNA"/>
</dbReference>
<evidence type="ECO:0000256" key="2">
    <source>
        <dbReference type="ARBA" id="ARBA00022598"/>
    </source>
</evidence>
<dbReference type="InterPro" id="IPR045851">
    <property type="entry name" value="AMP-bd_C_sf"/>
</dbReference>
<organism evidence="5 6">
    <name type="scientific">Delftia lacustris</name>
    <dbReference type="NCBI Taxonomy" id="558537"/>
    <lineage>
        <taxon>Bacteria</taxon>
        <taxon>Pseudomonadati</taxon>
        <taxon>Pseudomonadota</taxon>
        <taxon>Betaproteobacteria</taxon>
        <taxon>Burkholderiales</taxon>
        <taxon>Comamonadaceae</taxon>
        <taxon>Delftia</taxon>
    </lineage>
</organism>
<dbReference type="Gene3D" id="3.30.300.30">
    <property type="match status" value="1"/>
</dbReference>
<gene>
    <name evidence="5" type="ORF">SAMN05421547_13059</name>
</gene>
<dbReference type="Gene3D" id="3.40.50.12780">
    <property type="entry name" value="N-terminal domain of ligase-like"/>
    <property type="match status" value="1"/>
</dbReference>
<evidence type="ECO:0000259" key="3">
    <source>
        <dbReference type="Pfam" id="PF00501"/>
    </source>
</evidence>
<dbReference type="GO" id="GO:0031956">
    <property type="term" value="F:medium-chain fatty acid-CoA ligase activity"/>
    <property type="evidence" value="ECO:0007669"/>
    <property type="project" value="TreeGrafter"/>
</dbReference>
<dbReference type="PANTHER" id="PTHR43201">
    <property type="entry name" value="ACYL-COA SYNTHETASE"/>
    <property type="match status" value="1"/>
</dbReference>
<proteinExistence type="inferred from homology"/>
<dbReference type="InterPro" id="IPR000873">
    <property type="entry name" value="AMP-dep_synth/lig_dom"/>
</dbReference>
<dbReference type="InterPro" id="IPR025110">
    <property type="entry name" value="AMP-bd_C"/>
</dbReference>
<evidence type="ECO:0000313" key="5">
    <source>
        <dbReference type="EMBL" id="SDZ51269.1"/>
    </source>
</evidence>
<protein>
    <submittedName>
        <fullName evidence="5">Long-chain acyl-CoA synthetase</fullName>
    </submittedName>
</protein>